<evidence type="ECO:0000256" key="1">
    <source>
        <dbReference type="SAM" id="Phobius"/>
    </source>
</evidence>
<reference evidence="2" key="1">
    <citation type="submission" date="2022-12" db="EMBL/GenBank/DDBJ databases">
        <title>Bacterial isolates from different developmental stages of Nematostella vectensis.</title>
        <authorList>
            <person name="Fraune S."/>
        </authorList>
    </citation>
    <scope>NUCLEOTIDE SEQUENCE</scope>
    <source>
        <strain evidence="2">G21630-S1</strain>
    </source>
</reference>
<dbReference type="RefSeq" id="WP_269422968.1">
    <property type="nucleotide sequence ID" value="NZ_JAPWGY010000002.1"/>
</dbReference>
<accession>A0ABT4LI52</accession>
<proteinExistence type="predicted"/>
<sequence>MKAIKSAVVIMSILLVLGFGVVIYTIATRVSSGVGNKEDVSSESVSLPESQEVQAFPQAFLELPAGCELVASQLQGNRVLLQFGGNRERGCQQVLLFSAISGERLGGWSLAAPTAVAE</sequence>
<gene>
    <name evidence="2" type="ORF">O4H49_08365</name>
</gene>
<dbReference type="Proteomes" id="UP001069802">
    <property type="component" value="Unassembled WGS sequence"/>
</dbReference>
<evidence type="ECO:0000313" key="2">
    <source>
        <dbReference type="EMBL" id="MCZ4280788.1"/>
    </source>
</evidence>
<name>A0ABT4LI52_9PROT</name>
<feature type="transmembrane region" description="Helical" evidence="1">
    <location>
        <begin position="7"/>
        <end position="27"/>
    </location>
</feature>
<evidence type="ECO:0000313" key="3">
    <source>
        <dbReference type="Proteomes" id="UP001069802"/>
    </source>
</evidence>
<keyword evidence="1" id="KW-1133">Transmembrane helix</keyword>
<dbReference type="EMBL" id="JAPWGY010000002">
    <property type="protein sequence ID" value="MCZ4280788.1"/>
    <property type="molecule type" value="Genomic_DNA"/>
</dbReference>
<keyword evidence="1" id="KW-0812">Transmembrane</keyword>
<keyword evidence="3" id="KW-1185">Reference proteome</keyword>
<organism evidence="2 3">
    <name type="scientific">Kiloniella laminariae</name>
    <dbReference type="NCBI Taxonomy" id="454162"/>
    <lineage>
        <taxon>Bacteria</taxon>
        <taxon>Pseudomonadati</taxon>
        <taxon>Pseudomonadota</taxon>
        <taxon>Alphaproteobacteria</taxon>
        <taxon>Rhodospirillales</taxon>
        <taxon>Kiloniellaceae</taxon>
        <taxon>Kiloniella</taxon>
    </lineage>
</organism>
<protein>
    <submittedName>
        <fullName evidence="2">Uncharacterized protein</fullName>
    </submittedName>
</protein>
<comment type="caution">
    <text evidence="2">The sequence shown here is derived from an EMBL/GenBank/DDBJ whole genome shotgun (WGS) entry which is preliminary data.</text>
</comment>
<keyword evidence="1" id="KW-0472">Membrane</keyword>